<reference evidence="4 5" key="1">
    <citation type="submission" date="2015-01" db="EMBL/GenBank/DDBJ databases">
        <title>Draft Genome Sequences of Four Bacillus thermoamylovorans Strains, Isolated From Food Products.</title>
        <authorList>
            <person name="Krawcyk A.O."/>
            <person name="Berendsen E.M."/>
            <person name="Eijlander R.T."/>
            <person name="de Jong A."/>
            <person name="Wells-Bennik M."/>
            <person name="Kuipers O.P."/>
        </authorList>
    </citation>
    <scope>NUCLEOTIDE SEQUENCE [LARGE SCALE GENOMIC DNA]</scope>
    <source>
        <strain evidence="4 5">B4167</strain>
    </source>
</reference>
<evidence type="ECO:0000256" key="2">
    <source>
        <dbReference type="ARBA" id="ARBA00022643"/>
    </source>
</evidence>
<feature type="domain" description="NADPH-dependent FMN reductase-like" evidence="3">
    <location>
        <begin position="1"/>
        <end position="123"/>
    </location>
</feature>
<dbReference type="InterPro" id="IPR051796">
    <property type="entry name" value="ISF_SsuE-like"/>
</dbReference>
<comment type="caution">
    <text evidence="4">The sequence shown here is derived from an EMBL/GenBank/DDBJ whole genome shotgun (WGS) entry which is preliminary data.</text>
</comment>
<dbReference type="RefSeq" id="WP_033826662.1">
    <property type="nucleotide sequence ID" value="NZ_JAMAXM010000004.1"/>
</dbReference>
<sequence>MSIAIIYGGTRQNGNTEILTEKAVQGITAEKIYLKDFKIQSIEDLRHEEGGFHTIHDEHNLVIERMMPHDILVFATPIYWYSMSGIMKNFIDRWSQTLRDKKYPDFKHSMANKKAYVIAVGGDYPNIKGLPLIQQFHYIFDFVGISFEGYIIGRGNKPGDVYNDKEALLAANELQKKLILEINK</sequence>
<dbReference type="Pfam" id="PF03358">
    <property type="entry name" value="FMN_red"/>
    <property type="match status" value="1"/>
</dbReference>
<dbReference type="EMBL" id="JXLU01000095">
    <property type="protein sequence ID" value="KIO72372.1"/>
    <property type="molecule type" value="Genomic_DNA"/>
</dbReference>
<name>A0A0D0EPN0_9BACI</name>
<gene>
    <name evidence="4" type="ORF">B4167_1062</name>
</gene>
<evidence type="ECO:0000256" key="1">
    <source>
        <dbReference type="ARBA" id="ARBA00022630"/>
    </source>
</evidence>
<proteinExistence type="predicted"/>
<evidence type="ECO:0000259" key="3">
    <source>
        <dbReference type="Pfam" id="PF03358"/>
    </source>
</evidence>
<dbReference type="GO" id="GO:0016491">
    <property type="term" value="F:oxidoreductase activity"/>
    <property type="evidence" value="ECO:0007669"/>
    <property type="project" value="InterPro"/>
</dbReference>
<dbReference type="InterPro" id="IPR029039">
    <property type="entry name" value="Flavoprotein-like_sf"/>
</dbReference>
<keyword evidence="1" id="KW-0285">Flavoprotein</keyword>
<dbReference type="InterPro" id="IPR005025">
    <property type="entry name" value="FMN_Rdtase-like_dom"/>
</dbReference>
<organism evidence="4 5">
    <name type="scientific">Caldibacillus thermoamylovorans</name>
    <dbReference type="NCBI Taxonomy" id="35841"/>
    <lineage>
        <taxon>Bacteria</taxon>
        <taxon>Bacillati</taxon>
        <taxon>Bacillota</taxon>
        <taxon>Bacilli</taxon>
        <taxon>Bacillales</taxon>
        <taxon>Bacillaceae</taxon>
        <taxon>Caldibacillus</taxon>
    </lineage>
</organism>
<dbReference type="PANTHER" id="PTHR43278">
    <property type="entry name" value="NAD(P)H-DEPENDENT FMN-CONTAINING OXIDOREDUCTASE YWQN-RELATED"/>
    <property type="match status" value="1"/>
</dbReference>
<protein>
    <recommendedName>
        <fullName evidence="3">NADPH-dependent FMN reductase-like domain-containing protein</fullName>
    </recommendedName>
</protein>
<evidence type="ECO:0000313" key="5">
    <source>
        <dbReference type="Proteomes" id="UP000032076"/>
    </source>
</evidence>
<dbReference type="Gene3D" id="3.40.50.360">
    <property type="match status" value="1"/>
</dbReference>
<dbReference type="SUPFAM" id="SSF52218">
    <property type="entry name" value="Flavoproteins"/>
    <property type="match status" value="1"/>
</dbReference>
<dbReference type="OrthoDB" id="9805976at2"/>
<accession>A0A0D0EPN0</accession>
<keyword evidence="2" id="KW-0288">FMN</keyword>
<dbReference type="PANTHER" id="PTHR43278:SF4">
    <property type="entry name" value="NAD(P)H-DEPENDENT FMN-CONTAINING OXIDOREDUCTASE YWQN-RELATED"/>
    <property type="match status" value="1"/>
</dbReference>
<dbReference type="Proteomes" id="UP000032076">
    <property type="component" value="Unassembled WGS sequence"/>
</dbReference>
<evidence type="ECO:0000313" key="4">
    <source>
        <dbReference type="EMBL" id="KIO72372.1"/>
    </source>
</evidence>
<dbReference type="AlphaFoldDB" id="A0A0D0EPN0"/>